<dbReference type="GO" id="GO:0008237">
    <property type="term" value="F:metallopeptidase activity"/>
    <property type="evidence" value="ECO:0007669"/>
    <property type="project" value="UniProtKB-KW"/>
</dbReference>
<evidence type="ECO:0000313" key="8">
    <source>
        <dbReference type="EMBL" id="CUV10577.1"/>
    </source>
</evidence>
<keyword evidence="3 8" id="KW-0378">Hydrolase</keyword>
<sequence length="226" mass="26176">MICVSIFHRLTKSSSLLLLLNIFIISHSLTSGQTTTKKLVKVKEIIPDIEIELKYSTTDNFTKQILYPTNTCYLAFGTLENLKLVQDSLRNIYSHNGSKYSEGLGLKIWDGYRPRSVQYRMWEIVPDPRYVADPNIGSSHNRGGAVDLTIIDFSTKRELDMPTIFDFFGVEAHHENMDHPDHVIVNRKLLRDLMTNVGSFTIYAEEWWHYKYPPSDNFPLLDFQPE</sequence>
<dbReference type="PIRSF" id="PIRSF026671">
    <property type="entry name" value="AA_dipeptidase"/>
    <property type="match status" value="1"/>
</dbReference>
<dbReference type="InterPro" id="IPR009045">
    <property type="entry name" value="Zn_M74/Hedgehog-like"/>
</dbReference>
<organism evidence="8">
    <name type="scientific">hydrothermal vent metagenome</name>
    <dbReference type="NCBI Taxonomy" id="652676"/>
    <lineage>
        <taxon>unclassified sequences</taxon>
        <taxon>metagenomes</taxon>
        <taxon>ecological metagenomes</taxon>
    </lineage>
</organism>
<keyword evidence="1" id="KW-0645">Protease</keyword>
<dbReference type="AlphaFoldDB" id="A0A170QDM1"/>
<dbReference type="EC" id="3.4.13.-" evidence="8"/>
<dbReference type="InterPro" id="IPR000755">
    <property type="entry name" value="A_A_dipeptidase"/>
</dbReference>
<name>A0A170QDM1_9ZZZZ</name>
<evidence type="ECO:0000256" key="3">
    <source>
        <dbReference type="ARBA" id="ARBA00022801"/>
    </source>
</evidence>
<proteinExistence type="inferred from homology"/>
<evidence type="ECO:0000256" key="4">
    <source>
        <dbReference type="ARBA" id="ARBA00022833"/>
    </source>
</evidence>
<dbReference type="GO" id="GO:0046872">
    <property type="term" value="F:metal ion binding"/>
    <property type="evidence" value="ECO:0007669"/>
    <property type="project" value="UniProtKB-KW"/>
</dbReference>
<evidence type="ECO:0000256" key="1">
    <source>
        <dbReference type="ARBA" id="ARBA00022670"/>
    </source>
</evidence>
<dbReference type="GO" id="GO:0016805">
    <property type="term" value="F:dipeptidase activity"/>
    <property type="evidence" value="ECO:0007669"/>
    <property type="project" value="UniProtKB-KW"/>
</dbReference>
<dbReference type="PANTHER" id="PTHR43126">
    <property type="entry name" value="D-ALANYL-D-ALANINE DIPEPTIDASE"/>
    <property type="match status" value="1"/>
</dbReference>
<evidence type="ECO:0000256" key="7">
    <source>
        <dbReference type="ARBA" id="ARBA00023316"/>
    </source>
</evidence>
<accession>A0A170QDM1</accession>
<keyword evidence="7" id="KW-0961">Cell wall biogenesis/degradation</keyword>
<dbReference type="Pfam" id="PF01427">
    <property type="entry name" value="Peptidase_M15"/>
    <property type="match status" value="1"/>
</dbReference>
<dbReference type="Gene3D" id="3.30.1380.10">
    <property type="match status" value="1"/>
</dbReference>
<dbReference type="EMBL" id="FAXC01000444">
    <property type="protein sequence ID" value="CUV10577.1"/>
    <property type="molecule type" value="Genomic_DNA"/>
</dbReference>
<keyword evidence="6" id="KW-0482">Metalloprotease</keyword>
<dbReference type="CDD" id="cd14840">
    <property type="entry name" value="D-Ala-D-Ala_dipeptidase_Aad"/>
    <property type="match status" value="1"/>
</dbReference>
<dbReference type="PANTHER" id="PTHR43126:SF1">
    <property type="entry name" value="D-ALANYL-D-ALANINE DIPEPTIDASE"/>
    <property type="match status" value="1"/>
</dbReference>
<dbReference type="SUPFAM" id="SSF55166">
    <property type="entry name" value="Hedgehog/DD-peptidase"/>
    <property type="match status" value="1"/>
</dbReference>
<evidence type="ECO:0000256" key="2">
    <source>
        <dbReference type="ARBA" id="ARBA00022723"/>
    </source>
</evidence>
<evidence type="ECO:0000256" key="6">
    <source>
        <dbReference type="ARBA" id="ARBA00023049"/>
    </source>
</evidence>
<keyword evidence="5 8" id="KW-0224">Dipeptidase</keyword>
<protein>
    <submittedName>
        <fullName evidence="8">D-alanyl-D-alanine dipeptidase</fullName>
        <ecNumber evidence="8">3.4.13.-</ecNumber>
    </submittedName>
</protein>
<keyword evidence="4" id="KW-0862">Zinc</keyword>
<gene>
    <name evidence="8" type="ORF">MGWOODY_Mmi1105</name>
</gene>
<reference evidence="8" key="1">
    <citation type="submission" date="2015-10" db="EMBL/GenBank/DDBJ databases">
        <authorList>
            <person name="Gilbert D.G."/>
        </authorList>
    </citation>
    <scope>NUCLEOTIDE SEQUENCE</scope>
</reference>
<keyword evidence="2" id="KW-0479">Metal-binding</keyword>
<dbReference type="GO" id="GO:0071555">
    <property type="term" value="P:cell wall organization"/>
    <property type="evidence" value="ECO:0007669"/>
    <property type="project" value="UniProtKB-KW"/>
</dbReference>
<dbReference type="HAMAP" id="MF_01924">
    <property type="entry name" value="A_A_dipeptidase"/>
    <property type="match status" value="1"/>
</dbReference>
<dbReference type="GO" id="GO:0006508">
    <property type="term" value="P:proteolysis"/>
    <property type="evidence" value="ECO:0007669"/>
    <property type="project" value="UniProtKB-KW"/>
</dbReference>
<evidence type="ECO:0000256" key="5">
    <source>
        <dbReference type="ARBA" id="ARBA00022997"/>
    </source>
</evidence>